<comment type="caution">
    <text evidence="4">The sequence shown here is derived from an EMBL/GenBank/DDBJ whole genome shotgun (WGS) entry which is preliminary data.</text>
</comment>
<evidence type="ECO:0000259" key="2">
    <source>
        <dbReference type="PROSITE" id="PS50110"/>
    </source>
</evidence>
<dbReference type="InterPro" id="IPR007492">
    <property type="entry name" value="LytTR_DNA-bd_dom"/>
</dbReference>
<feature type="domain" description="HTH LytTR-type" evidence="3">
    <location>
        <begin position="134"/>
        <end position="232"/>
    </location>
</feature>
<dbReference type="PROSITE" id="PS50110">
    <property type="entry name" value="RESPONSE_REGULATORY"/>
    <property type="match status" value="1"/>
</dbReference>
<dbReference type="RefSeq" id="WP_377521950.1">
    <property type="nucleotide sequence ID" value="NZ_JBHTLD010000001.1"/>
</dbReference>
<protein>
    <submittedName>
        <fullName evidence="4">LytR/AlgR family response regulator transcription factor</fullName>
    </submittedName>
</protein>
<dbReference type="PANTHER" id="PTHR37299">
    <property type="entry name" value="TRANSCRIPTIONAL REGULATOR-RELATED"/>
    <property type="match status" value="1"/>
</dbReference>
<keyword evidence="1" id="KW-0597">Phosphoprotein</keyword>
<dbReference type="SMART" id="SM00850">
    <property type="entry name" value="LytTR"/>
    <property type="match status" value="1"/>
</dbReference>
<dbReference type="PANTHER" id="PTHR37299:SF1">
    <property type="entry name" value="STAGE 0 SPORULATION PROTEIN A HOMOLOG"/>
    <property type="match status" value="1"/>
</dbReference>
<dbReference type="PROSITE" id="PS50930">
    <property type="entry name" value="HTH_LYTTR"/>
    <property type="match status" value="1"/>
</dbReference>
<dbReference type="SMART" id="SM00448">
    <property type="entry name" value="REC"/>
    <property type="match status" value="1"/>
</dbReference>
<organism evidence="4 5">
    <name type="scientific">Pontibacter rugosus</name>
    <dbReference type="NCBI Taxonomy" id="1745966"/>
    <lineage>
        <taxon>Bacteria</taxon>
        <taxon>Pseudomonadati</taxon>
        <taxon>Bacteroidota</taxon>
        <taxon>Cytophagia</taxon>
        <taxon>Cytophagales</taxon>
        <taxon>Hymenobacteraceae</taxon>
        <taxon>Pontibacter</taxon>
    </lineage>
</organism>
<reference evidence="5" key="1">
    <citation type="journal article" date="2019" name="Int. J. Syst. Evol. Microbiol.">
        <title>The Global Catalogue of Microorganisms (GCM) 10K type strain sequencing project: providing services to taxonomists for standard genome sequencing and annotation.</title>
        <authorList>
            <consortium name="The Broad Institute Genomics Platform"/>
            <consortium name="The Broad Institute Genome Sequencing Center for Infectious Disease"/>
            <person name="Wu L."/>
            <person name="Ma J."/>
        </authorList>
    </citation>
    <scope>NUCLEOTIDE SEQUENCE [LARGE SCALE GENOMIC DNA]</scope>
    <source>
        <strain evidence="5">JCM 31319</strain>
    </source>
</reference>
<feature type="domain" description="Response regulatory" evidence="2">
    <location>
        <begin position="2"/>
        <end position="113"/>
    </location>
</feature>
<evidence type="ECO:0000313" key="5">
    <source>
        <dbReference type="Proteomes" id="UP001597094"/>
    </source>
</evidence>
<sequence length="232" mass="26181">MKCIAIDDEPKALSVIAHYAQKVPSLQLVQTFRSSIDALEYLTNEQVDFIFLDINMPDLTGIEFLRALPQPPMVIFTTAYSEYAVESYDWDTVGYLLKPIEFQKFLKAVNKAAVALKLRNKPAADAAASSSEFILVKSGTQTFQLKLDEILYLEASGNYVTFVTSSKKITTLNSLTELQKQLPPSRFLRIHKSFMVSLPHVEVFESYQVRIAGAEVPVGRTYREALLEVFKQ</sequence>
<dbReference type="SUPFAM" id="SSF52172">
    <property type="entry name" value="CheY-like"/>
    <property type="match status" value="1"/>
</dbReference>
<evidence type="ECO:0000313" key="4">
    <source>
        <dbReference type="EMBL" id="MFD1184618.1"/>
    </source>
</evidence>
<dbReference type="Proteomes" id="UP001597094">
    <property type="component" value="Unassembled WGS sequence"/>
</dbReference>
<dbReference type="Pfam" id="PF00072">
    <property type="entry name" value="Response_reg"/>
    <property type="match status" value="1"/>
</dbReference>
<keyword evidence="5" id="KW-1185">Reference proteome</keyword>
<dbReference type="InterPro" id="IPR011006">
    <property type="entry name" value="CheY-like_superfamily"/>
</dbReference>
<dbReference type="InterPro" id="IPR046947">
    <property type="entry name" value="LytR-like"/>
</dbReference>
<dbReference type="Pfam" id="PF04397">
    <property type="entry name" value="LytTR"/>
    <property type="match status" value="1"/>
</dbReference>
<dbReference type="Gene3D" id="3.40.50.2300">
    <property type="match status" value="1"/>
</dbReference>
<evidence type="ECO:0000259" key="3">
    <source>
        <dbReference type="PROSITE" id="PS50930"/>
    </source>
</evidence>
<name>A0ABW3SIG9_9BACT</name>
<evidence type="ECO:0000256" key="1">
    <source>
        <dbReference type="PROSITE-ProRule" id="PRU00169"/>
    </source>
</evidence>
<dbReference type="Gene3D" id="2.40.50.1020">
    <property type="entry name" value="LytTr DNA-binding domain"/>
    <property type="match status" value="1"/>
</dbReference>
<dbReference type="EMBL" id="JBHTLD010000001">
    <property type="protein sequence ID" value="MFD1184618.1"/>
    <property type="molecule type" value="Genomic_DNA"/>
</dbReference>
<dbReference type="InterPro" id="IPR001789">
    <property type="entry name" value="Sig_transdc_resp-reg_receiver"/>
</dbReference>
<feature type="modified residue" description="4-aspartylphosphate" evidence="1">
    <location>
        <position position="53"/>
    </location>
</feature>
<proteinExistence type="predicted"/>
<accession>A0ABW3SIG9</accession>
<gene>
    <name evidence="4" type="ORF">ACFQ2O_00270</name>
</gene>